<accession>A0A6M5Z1J2</accession>
<reference evidence="2" key="1">
    <citation type="submission" date="2020-05" db="EMBL/GenBank/DDBJ databases">
        <title>Frigoriglobus tundricola gen. nov., sp. nov., a psychrotolerant cellulolytic planctomycete of the family Gemmataceae with two divergent copies of 16S rRNA gene.</title>
        <authorList>
            <person name="Kulichevskaya I.S."/>
            <person name="Ivanova A.A."/>
            <person name="Naumoff D.G."/>
            <person name="Beletsky A.V."/>
            <person name="Rijpstra W.I.C."/>
            <person name="Sinninghe Damste J.S."/>
            <person name="Mardanov A.V."/>
            <person name="Ravin N.V."/>
            <person name="Dedysh S.N."/>
        </authorList>
    </citation>
    <scope>NUCLEOTIDE SEQUENCE [LARGE SCALE GENOMIC DNA]</scope>
    <source>
        <strain evidence="2">PL17</strain>
    </source>
</reference>
<dbReference type="KEGG" id="ftj:FTUN_7230"/>
<dbReference type="AlphaFoldDB" id="A0A6M5Z1J2"/>
<sequence>MNEEEWLACEDTQRLMEYLGWFLRGAQRRERKELLCEVACWRRIFPLIKQFGRTAVEQYERMADGLVSEDEVEAARAAAITACEQGAENASCQAVLNLEAAREAVGCEAVRCVRPPAFDPDDPAQSQIDNAAFRRACADENAAQCVIFREIFGNPFQPVSFDPTWRTSDALLLAQGIYEERAFDGMPILVDALQDAGCDSADILNHLRDVGATHVRGCWALDLVLGKE</sequence>
<dbReference type="Proteomes" id="UP000503447">
    <property type="component" value="Chromosome"/>
</dbReference>
<dbReference type="EMBL" id="CP053452">
    <property type="protein sequence ID" value="QJW99616.1"/>
    <property type="molecule type" value="Genomic_DNA"/>
</dbReference>
<evidence type="ECO:0000313" key="1">
    <source>
        <dbReference type="EMBL" id="QJW99616.1"/>
    </source>
</evidence>
<name>A0A6M5Z1J2_9BACT</name>
<organism evidence="1 2">
    <name type="scientific">Frigoriglobus tundricola</name>
    <dbReference type="NCBI Taxonomy" id="2774151"/>
    <lineage>
        <taxon>Bacteria</taxon>
        <taxon>Pseudomonadati</taxon>
        <taxon>Planctomycetota</taxon>
        <taxon>Planctomycetia</taxon>
        <taxon>Gemmatales</taxon>
        <taxon>Gemmataceae</taxon>
        <taxon>Frigoriglobus</taxon>
    </lineage>
</organism>
<protein>
    <submittedName>
        <fullName evidence="1">Uncharacterized protein</fullName>
    </submittedName>
</protein>
<proteinExistence type="predicted"/>
<dbReference type="RefSeq" id="WP_227254557.1">
    <property type="nucleotide sequence ID" value="NZ_CP053452.2"/>
</dbReference>
<evidence type="ECO:0000313" key="2">
    <source>
        <dbReference type="Proteomes" id="UP000503447"/>
    </source>
</evidence>
<keyword evidence="2" id="KW-1185">Reference proteome</keyword>
<gene>
    <name evidence="1" type="ORF">FTUN_7230</name>
</gene>